<name>A0AC35TG43_9BILA</name>
<dbReference type="WBParaSite" id="RSKR_0000017500.1">
    <property type="protein sequence ID" value="RSKR_0000017500.1"/>
    <property type="gene ID" value="RSKR_0000017500"/>
</dbReference>
<reference evidence="2" key="1">
    <citation type="submission" date="2016-11" db="UniProtKB">
        <authorList>
            <consortium name="WormBaseParasite"/>
        </authorList>
    </citation>
    <scope>IDENTIFICATION</scope>
    <source>
        <strain evidence="2">KR3021</strain>
    </source>
</reference>
<dbReference type="Proteomes" id="UP000095286">
    <property type="component" value="Unplaced"/>
</dbReference>
<accession>A0AC35TG43</accession>
<proteinExistence type="predicted"/>
<evidence type="ECO:0000313" key="1">
    <source>
        <dbReference type="Proteomes" id="UP000095286"/>
    </source>
</evidence>
<evidence type="ECO:0000313" key="2">
    <source>
        <dbReference type="WBParaSite" id="RSKR_0000017500.1"/>
    </source>
</evidence>
<protein>
    <submittedName>
        <fullName evidence="2">U6 snRNA-associated Sm-like protein LSm3</fullName>
    </submittedName>
</protein>
<sequence>MATIDVSNTEVSTAIENPLDLIRLALNEKVLVKMRAEREIVGTLHAFDQHLNMILADAEETVTITEIEEDQFEEVYKQEKRTIPMLFLRGDSVILVSPILKPN</sequence>
<organism evidence="1 2">
    <name type="scientific">Rhabditophanes sp. KR3021</name>
    <dbReference type="NCBI Taxonomy" id="114890"/>
    <lineage>
        <taxon>Eukaryota</taxon>
        <taxon>Metazoa</taxon>
        <taxon>Ecdysozoa</taxon>
        <taxon>Nematoda</taxon>
        <taxon>Chromadorea</taxon>
        <taxon>Rhabditida</taxon>
        <taxon>Tylenchina</taxon>
        <taxon>Panagrolaimomorpha</taxon>
        <taxon>Strongyloidoidea</taxon>
        <taxon>Alloionematidae</taxon>
        <taxon>Rhabditophanes</taxon>
    </lineage>
</organism>